<dbReference type="PANTHER" id="PTHR14030">
    <property type="entry name" value="MITOTIC CHECKPOINT SERINE/THREONINE-PROTEIN KINASE BUB1"/>
    <property type="match status" value="1"/>
</dbReference>
<feature type="compositionally biased region" description="Basic and acidic residues" evidence="1">
    <location>
        <begin position="513"/>
        <end position="522"/>
    </location>
</feature>
<name>A0A6G8F1F9_9BACT</name>
<feature type="compositionally biased region" description="Polar residues" evidence="1">
    <location>
        <begin position="1"/>
        <end position="16"/>
    </location>
</feature>
<dbReference type="GO" id="GO:0004672">
    <property type="term" value="F:protein kinase activity"/>
    <property type="evidence" value="ECO:0007669"/>
    <property type="project" value="TreeGrafter"/>
</dbReference>
<dbReference type="AlphaFoldDB" id="A0A6G8F1F9"/>
<dbReference type="GO" id="GO:0032991">
    <property type="term" value="C:protein-containing complex"/>
    <property type="evidence" value="ECO:0007669"/>
    <property type="project" value="UniProtKB-ARBA"/>
</dbReference>
<evidence type="ECO:0000256" key="1">
    <source>
        <dbReference type="SAM" id="MobiDB-lite"/>
    </source>
</evidence>
<feature type="compositionally biased region" description="Basic and acidic residues" evidence="1">
    <location>
        <begin position="125"/>
        <end position="135"/>
    </location>
</feature>
<feature type="compositionally biased region" description="Basic residues" evidence="1">
    <location>
        <begin position="524"/>
        <end position="535"/>
    </location>
</feature>
<feature type="compositionally biased region" description="Basic and acidic residues" evidence="1">
    <location>
        <begin position="87"/>
        <end position="115"/>
    </location>
</feature>
<feature type="compositionally biased region" description="Polar residues" evidence="1">
    <location>
        <begin position="496"/>
        <end position="512"/>
    </location>
</feature>
<feature type="compositionally biased region" description="Basic and acidic residues" evidence="1">
    <location>
        <begin position="473"/>
        <end position="482"/>
    </location>
</feature>
<organism evidence="2">
    <name type="scientific">uncultured Prevotella sp</name>
    <dbReference type="NCBI Taxonomy" id="159272"/>
    <lineage>
        <taxon>Bacteria</taxon>
        <taxon>Pseudomonadati</taxon>
        <taxon>Bacteroidota</taxon>
        <taxon>Bacteroidia</taxon>
        <taxon>Bacteroidales</taxon>
        <taxon>Prevotellaceae</taxon>
        <taxon>Prevotella</taxon>
        <taxon>environmental samples</taxon>
    </lineage>
</organism>
<dbReference type="EMBL" id="MN990733">
    <property type="protein sequence ID" value="QIM10056.1"/>
    <property type="molecule type" value="Genomic_DNA"/>
</dbReference>
<feature type="compositionally biased region" description="Basic and acidic residues" evidence="1">
    <location>
        <begin position="34"/>
        <end position="43"/>
    </location>
</feature>
<dbReference type="InterPro" id="IPR015661">
    <property type="entry name" value="Bub1/Mad3"/>
</dbReference>
<proteinExistence type="predicted"/>
<feature type="region of interest" description="Disordered" evidence="1">
    <location>
        <begin position="1"/>
        <end position="136"/>
    </location>
</feature>
<sequence>MENNEQMTQETASIESPKTEPKKAKTTRKTAKKQTVEKKEPAKKPARKARSAKTEKSVQATENVQPAEPQQQNQEESAASVAVEVAKTADKEPTQAVEEQKAETVTESKTEEKAEQTNTAPQAENARHGNGRQEQKIPSLPAIRINNIVELMQAPLRSIVLTDQQIQQLTLEEIEKRHRFLEDTLASVLDYDVVLSDTNIWLELLVGYTSSHSDPKYNARLQFERQLEFVSKLVRYRGGRFIMMGETYEEIDRFASMQDPANHRDADFTDNIVCLNTAARLAKRLILAQQKENRLRIEGIGAESHHASFADPAIIRKVADLFAEGKKVLLLTNDASVAIRAMGICDDLQRHNNIPDDEWEEKYAPLRPMVFTFDDLKQLDFYTRQYHYIQMAAGAQWMEDIEPRINRDRPAPLTLWMDAFRPGDKHRGDNLFTEQEKLQVQQKQNKQKQQEQQKQQQEQKKKQGQQKQTQQKKQQDKPEIQKQEAVAAPNIDNPAHATNAQKQENQPANATSNDDKKPEQKQGSRSRRKPQRARKANTEKTVEPTEMTDNAQ</sequence>
<accession>A0A6G8F1F9</accession>
<gene>
    <name evidence="2" type="ORF">Prevot485_1550</name>
</gene>
<reference evidence="2" key="1">
    <citation type="journal article" date="2020" name="J. ISSAAS">
        <title>Lactobacilli and other gastrointestinal microbiota of Peromyscus leucopus, reservoir host for agents of Lyme disease and other zoonoses in North America.</title>
        <authorList>
            <person name="Milovic A."/>
            <person name="Bassam K."/>
            <person name="Shao H."/>
            <person name="Chatzistamou I."/>
            <person name="Tufts D.M."/>
            <person name="Diuk-Wasser M."/>
            <person name="Barbour A.G."/>
        </authorList>
    </citation>
    <scope>NUCLEOTIDE SEQUENCE</scope>
    <source>
        <strain evidence="2">LL70</strain>
    </source>
</reference>
<protein>
    <submittedName>
        <fullName evidence="2">Uncharacterized protein</fullName>
    </submittedName>
</protein>
<feature type="region of interest" description="Disordered" evidence="1">
    <location>
        <begin position="437"/>
        <end position="552"/>
    </location>
</feature>
<dbReference type="PANTHER" id="PTHR14030:SF4">
    <property type="entry name" value="BUB1 KINASE, ISOFORM A-RELATED"/>
    <property type="match status" value="1"/>
</dbReference>
<dbReference type="GO" id="GO:0051754">
    <property type="term" value="P:meiotic sister chromatid cohesion, centromeric"/>
    <property type="evidence" value="ECO:0007669"/>
    <property type="project" value="TreeGrafter"/>
</dbReference>
<feature type="compositionally biased region" description="Low complexity" evidence="1">
    <location>
        <begin position="62"/>
        <end position="86"/>
    </location>
</feature>
<evidence type="ECO:0000313" key="2">
    <source>
        <dbReference type="EMBL" id="QIM10056.1"/>
    </source>
</evidence>